<reference evidence="2" key="1">
    <citation type="submission" date="2020-05" db="EMBL/GenBank/DDBJ databases">
        <authorList>
            <person name="Chiriac C."/>
            <person name="Salcher M."/>
            <person name="Ghai R."/>
            <person name="Kavagutti S V."/>
        </authorList>
    </citation>
    <scope>NUCLEOTIDE SEQUENCE</scope>
</reference>
<dbReference type="PANTHER" id="PTHR30005">
    <property type="entry name" value="EXOPOLYPHOSPHATASE"/>
    <property type="match status" value="1"/>
</dbReference>
<organism evidence="2">
    <name type="scientific">freshwater metagenome</name>
    <dbReference type="NCBI Taxonomy" id="449393"/>
    <lineage>
        <taxon>unclassified sequences</taxon>
        <taxon>metagenomes</taxon>
        <taxon>ecological metagenomes</taxon>
    </lineage>
</organism>
<evidence type="ECO:0000313" key="2">
    <source>
        <dbReference type="EMBL" id="CAB4345459.1"/>
    </source>
</evidence>
<feature type="domain" description="Ppx/GppA phosphatase N-terminal" evidence="1">
    <location>
        <begin position="22"/>
        <end position="301"/>
    </location>
</feature>
<dbReference type="PANTHER" id="PTHR30005:SF13">
    <property type="entry name" value="EXOPOLYPHOSPHATASE 2"/>
    <property type="match status" value="1"/>
</dbReference>
<dbReference type="CDD" id="cd24054">
    <property type="entry name" value="ASKHA_NBD_AaPPX-GppA_MtPPX2-like"/>
    <property type="match status" value="1"/>
</dbReference>
<name>A0A6J5ZW57_9ZZZZ</name>
<dbReference type="GO" id="GO:0016462">
    <property type="term" value="F:pyrophosphatase activity"/>
    <property type="evidence" value="ECO:0007669"/>
    <property type="project" value="TreeGrafter"/>
</dbReference>
<dbReference type="Pfam" id="PF02541">
    <property type="entry name" value="Ppx-GppA"/>
    <property type="match status" value="1"/>
</dbReference>
<dbReference type="Gene3D" id="3.30.420.40">
    <property type="match status" value="1"/>
</dbReference>
<proteinExistence type="predicted"/>
<evidence type="ECO:0000259" key="1">
    <source>
        <dbReference type="Pfam" id="PF02541"/>
    </source>
</evidence>
<gene>
    <name evidence="2" type="ORF">UFOPK3522_01107</name>
</gene>
<dbReference type="Gene3D" id="3.30.420.150">
    <property type="entry name" value="Exopolyphosphatase. Domain 2"/>
    <property type="match status" value="1"/>
</dbReference>
<dbReference type="InterPro" id="IPR050273">
    <property type="entry name" value="GppA/Ppx_hydrolase"/>
</dbReference>
<dbReference type="InterPro" id="IPR003695">
    <property type="entry name" value="Ppx_GppA_N"/>
</dbReference>
<accession>A0A6J5ZW57</accession>
<sequence length="309" mass="32994">MRIAVVDIGTNSTRLLLADVAADGSITELARRSEVTRLGVGVDSTGVLSDEAMERVFATLDEYSAMIEELGGADQRRAVLTSATRDAANGGDFTRQVAERYQLDARAIPGEQEAQLSFLGATSGRDPGDGEKIVVVDIGGGSTELIIGHGRTVGFHVSTQLGVVRQSERHIAHDPPTEAEIAELNREIDDVLSEAVPVGEREHVTTIVAVAGTATSMAAIDLELEPYDPEAVHGHRVSLQRCREIAARMASMPEAERREVAGLHPDRAPTILAGTQILVRVLEAFGLDEVEVSEHDILYGVALDAAFNS</sequence>
<dbReference type="AlphaFoldDB" id="A0A6J5ZW57"/>
<protein>
    <submittedName>
        <fullName evidence="2">Unannotated protein</fullName>
    </submittedName>
</protein>
<dbReference type="EMBL" id="CAESAO010000101">
    <property type="protein sequence ID" value="CAB4345459.1"/>
    <property type="molecule type" value="Genomic_DNA"/>
</dbReference>
<dbReference type="InterPro" id="IPR043129">
    <property type="entry name" value="ATPase_NBD"/>
</dbReference>
<dbReference type="SUPFAM" id="SSF53067">
    <property type="entry name" value="Actin-like ATPase domain"/>
    <property type="match status" value="2"/>
</dbReference>